<evidence type="ECO:0008006" key="4">
    <source>
        <dbReference type="Google" id="ProtNLM"/>
    </source>
</evidence>
<evidence type="ECO:0000313" key="3">
    <source>
        <dbReference type="Proteomes" id="UP000198282"/>
    </source>
</evidence>
<evidence type="ECO:0000256" key="1">
    <source>
        <dbReference type="SAM" id="Phobius"/>
    </source>
</evidence>
<feature type="transmembrane region" description="Helical" evidence="1">
    <location>
        <begin position="69"/>
        <end position="94"/>
    </location>
</feature>
<sequence>MIDLTTAGGLRGAVASEWIKLWSLRSTWWCLVSGAALLGLSALTLGGGTATSLLNDGVRGVTLPAGESVISAVTFAQFAFVTVAMLAVTGEYASGGIRMTLQATPVRGHVLAAKALVLVPVMLVAGVLSGSAAAVAVYLFLSVPPFGGYGALPPAETTIDMLSVGVFLVLVSLMTLGVGTAMRSAAGTLTTAFLLLMGLPLMLAMTGVGPLVSLSLRMPMFAGLAFMDSSDNLTGGPMPYGRVEGLLWLLGWTAVALAAGHAVLRRRDAS</sequence>
<keyword evidence="1" id="KW-0812">Transmembrane</keyword>
<proteinExistence type="predicted"/>
<feature type="transmembrane region" description="Helical" evidence="1">
    <location>
        <begin position="161"/>
        <end position="181"/>
    </location>
</feature>
<dbReference type="EMBL" id="FZOD01000030">
    <property type="protein sequence ID" value="SNT24688.1"/>
    <property type="molecule type" value="Genomic_DNA"/>
</dbReference>
<dbReference type="OrthoDB" id="3432393at2"/>
<reference evidence="2 3" key="1">
    <citation type="submission" date="2017-06" db="EMBL/GenBank/DDBJ databases">
        <authorList>
            <person name="Kim H.J."/>
            <person name="Triplett B.A."/>
        </authorList>
    </citation>
    <scope>NUCLEOTIDE SEQUENCE [LARGE SCALE GENOMIC DNA]</scope>
    <source>
        <strain evidence="2 3">CGMCC 4.2132</strain>
    </source>
</reference>
<accession>A0A239L446</accession>
<gene>
    <name evidence="2" type="ORF">SAMN05216276_103057</name>
</gene>
<organism evidence="2 3">
    <name type="scientific">Streptosporangium subroseum</name>
    <dbReference type="NCBI Taxonomy" id="106412"/>
    <lineage>
        <taxon>Bacteria</taxon>
        <taxon>Bacillati</taxon>
        <taxon>Actinomycetota</taxon>
        <taxon>Actinomycetes</taxon>
        <taxon>Streptosporangiales</taxon>
        <taxon>Streptosporangiaceae</taxon>
        <taxon>Streptosporangium</taxon>
    </lineage>
</organism>
<dbReference type="AlphaFoldDB" id="A0A239L446"/>
<keyword evidence="3" id="KW-1185">Reference proteome</keyword>
<feature type="transmembrane region" description="Helical" evidence="1">
    <location>
        <begin position="246"/>
        <end position="264"/>
    </location>
</feature>
<protein>
    <recommendedName>
        <fullName evidence="4">ABC-2 type transport system permease protein</fullName>
    </recommendedName>
</protein>
<feature type="transmembrane region" description="Helical" evidence="1">
    <location>
        <begin position="115"/>
        <end position="141"/>
    </location>
</feature>
<evidence type="ECO:0000313" key="2">
    <source>
        <dbReference type="EMBL" id="SNT24688.1"/>
    </source>
</evidence>
<dbReference type="RefSeq" id="WP_089210108.1">
    <property type="nucleotide sequence ID" value="NZ_FZOD01000030.1"/>
</dbReference>
<dbReference type="Proteomes" id="UP000198282">
    <property type="component" value="Unassembled WGS sequence"/>
</dbReference>
<feature type="transmembrane region" description="Helical" evidence="1">
    <location>
        <begin position="193"/>
        <end position="226"/>
    </location>
</feature>
<keyword evidence="1" id="KW-0472">Membrane</keyword>
<feature type="transmembrane region" description="Helical" evidence="1">
    <location>
        <begin position="28"/>
        <end position="49"/>
    </location>
</feature>
<name>A0A239L446_9ACTN</name>
<keyword evidence="1" id="KW-1133">Transmembrane helix</keyword>